<keyword evidence="6" id="KW-1185">Reference proteome</keyword>
<dbReference type="KEGG" id="mbah:HYN46_06645"/>
<reference evidence="5 6" key="1">
    <citation type="submission" date="2018-07" db="EMBL/GenBank/DDBJ databases">
        <title>Genome sequencing of Moraxellaceae gen. HYN0046.</title>
        <authorList>
            <person name="Kim M."/>
            <person name="Yi H."/>
        </authorList>
    </citation>
    <scope>NUCLEOTIDE SEQUENCE [LARGE SCALE GENOMIC DNA]</scope>
    <source>
        <strain evidence="5 6">HYN0046</strain>
    </source>
</reference>
<dbReference type="CDD" id="cd16943">
    <property type="entry name" value="HATPase_AtoS-like"/>
    <property type="match status" value="1"/>
</dbReference>
<protein>
    <recommendedName>
        <fullName evidence="2">histidine kinase</fullName>
        <ecNumber evidence="2">2.7.13.3</ecNumber>
    </recommendedName>
</protein>
<dbReference type="InterPro" id="IPR003661">
    <property type="entry name" value="HisK_dim/P_dom"/>
</dbReference>
<evidence type="ECO:0000256" key="1">
    <source>
        <dbReference type="ARBA" id="ARBA00000085"/>
    </source>
</evidence>
<accession>A0A345PBD6</accession>
<dbReference type="AlphaFoldDB" id="A0A345PBD6"/>
<evidence type="ECO:0000256" key="2">
    <source>
        <dbReference type="ARBA" id="ARBA00012438"/>
    </source>
</evidence>
<dbReference type="InterPro" id="IPR000644">
    <property type="entry name" value="CBS_dom"/>
</dbReference>
<name>A0A345PBD6_9GAMM</name>
<proteinExistence type="predicted"/>
<dbReference type="InterPro" id="IPR036097">
    <property type="entry name" value="HisK_dim/P_sf"/>
</dbReference>
<dbReference type="SMART" id="SM00387">
    <property type="entry name" value="HATPase_c"/>
    <property type="match status" value="1"/>
</dbReference>
<dbReference type="InterPro" id="IPR003594">
    <property type="entry name" value="HATPase_dom"/>
</dbReference>
<dbReference type="InterPro" id="IPR046342">
    <property type="entry name" value="CBS_dom_sf"/>
</dbReference>
<dbReference type="SUPFAM" id="SSF47384">
    <property type="entry name" value="Homodimeric domain of signal transducing histidine kinase"/>
    <property type="match status" value="1"/>
</dbReference>
<dbReference type="Pfam" id="PF00571">
    <property type="entry name" value="CBS"/>
    <property type="match status" value="1"/>
</dbReference>
<dbReference type="Pfam" id="PF02518">
    <property type="entry name" value="HATPase_c"/>
    <property type="match status" value="1"/>
</dbReference>
<evidence type="ECO:0000256" key="3">
    <source>
        <dbReference type="ARBA" id="ARBA00022553"/>
    </source>
</evidence>
<sequence length="445" mass="48666">MTNTGKAGSNNAADIYSLALHIPPFSPTDTVNDVAAQFMQPDYQVILSAPIVHDGIPVGVITRYQLHNIFMKNFGRELFGRKPIAEFMQKNFLVVDVHMPVADAASYISANIQQPLSEDFVITEQGRYLGLGSVIALLGAMERQVTQNAHELSNAYRELKSSQAQLVQSEKMASLGQMVAGVAHEINTPLGYVKNNVEIVQEFIEQLRQMNGMHQDLVGVILSPEGNDVAIAEKLAELDDLQSMIQPELLFEDMLAIFNDTNYGLEQINELVLGLKNFSRLDQAMTDSVSLNDCVNSSLLIAKNTLKNGIQVIKQFGDLPKISCAPSQINQVLLNLLTNAAQAMNGNGKILIKTWSDESNVYISVQDTGKGMPPEVLAKIFDPFYTTKPVGEGTGLGLSISYQIIEQHGGRIRVASEVGRGTRFGITLPRKQKAVPVIQAVLAEV</sequence>
<dbReference type="PANTHER" id="PTHR43065">
    <property type="entry name" value="SENSOR HISTIDINE KINASE"/>
    <property type="match status" value="1"/>
</dbReference>
<dbReference type="OrthoDB" id="1931120at2"/>
<feature type="domain" description="Histidine kinase" evidence="4">
    <location>
        <begin position="181"/>
        <end position="432"/>
    </location>
</feature>
<dbReference type="CDD" id="cd04598">
    <property type="entry name" value="CBS_pair_GGDEF_EAL"/>
    <property type="match status" value="1"/>
</dbReference>
<dbReference type="EC" id="2.7.13.3" evidence="2"/>
<keyword evidence="3" id="KW-0597">Phosphoprotein</keyword>
<dbReference type="GO" id="GO:0000155">
    <property type="term" value="F:phosphorelay sensor kinase activity"/>
    <property type="evidence" value="ECO:0007669"/>
    <property type="project" value="InterPro"/>
</dbReference>
<dbReference type="Gene3D" id="3.30.565.10">
    <property type="entry name" value="Histidine kinase-like ATPase, C-terminal domain"/>
    <property type="match status" value="1"/>
</dbReference>
<dbReference type="Gene3D" id="1.10.287.130">
    <property type="match status" value="1"/>
</dbReference>
<comment type="catalytic activity">
    <reaction evidence="1">
        <text>ATP + protein L-histidine = ADP + protein N-phospho-L-histidine.</text>
        <dbReference type="EC" id="2.7.13.3"/>
    </reaction>
</comment>
<gene>
    <name evidence="5" type="ORF">HYN46_06645</name>
</gene>
<dbReference type="PRINTS" id="PR00344">
    <property type="entry name" value="BCTRLSENSOR"/>
</dbReference>
<evidence type="ECO:0000313" key="5">
    <source>
        <dbReference type="EMBL" id="AXI04595.1"/>
    </source>
</evidence>
<dbReference type="Gene3D" id="3.10.580.10">
    <property type="entry name" value="CBS-domain"/>
    <property type="match status" value="1"/>
</dbReference>
<dbReference type="PANTHER" id="PTHR43065:SF50">
    <property type="entry name" value="HISTIDINE KINASE"/>
    <property type="match status" value="1"/>
</dbReference>
<dbReference type="EMBL" id="CP031222">
    <property type="protein sequence ID" value="AXI04595.1"/>
    <property type="molecule type" value="Genomic_DNA"/>
</dbReference>
<organism evidence="5 6">
    <name type="scientific">Aquirhabdus parva</name>
    <dbReference type="NCBI Taxonomy" id="2283318"/>
    <lineage>
        <taxon>Bacteria</taxon>
        <taxon>Pseudomonadati</taxon>
        <taxon>Pseudomonadota</taxon>
        <taxon>Gammaproteobacteria</taxon>
        <taxon>Moraxellales</taxon>
        <taxon>Moraxellaceae</taxon>
        <taxon>Aquirhabdus</taxon>
    </lineage>
</organism>
<dbReference type="InterPro" id="IPR005467">
    <property type="entry name" value="His_kinase_dom"/>
</dbReference>
<dbReference type="Proteomes" id="UP000253940">
    <property type="component" value="Chromosome"/>
</dbReference>
<dbReference type="SUPFAM" id="SSF54631">
    <property type="entry name" value="CBS-domain pair"/>
    <property type="match status" value="1"/>
</dbReference>
<dbReference type="InterPro" id="IPR036890">
    <property type="entry name" value="HATPase_C_sf"/>
</dbReference>
<dbReference type="SUPFAM" id="SSF55874">
    <property type="entry name" value="ATPase domain of HSP90 chaperone/DNA topoisomerase II/histidine kinase"/>
    <property type="match status" value="1"/>
</dbReference>
<evidence type="ECO:0000259" key="4">
    <source>
        <dbReference type="PROSITE" id="PS50109"/>
    </source>
</evidence>
<dbReference type="PROSITE" id="PS50109">
    <property type="entry name" value="HIS_KIN"/>
    <property type="match status" value="1"/>
</dbReference>
<dbReference type="CDD" id="cd00082">
    <property type="entry name" value="HisKA"/>
    <property type="match status" value="1"/>
</dbReference>
<dbReference type="InterPro" id="IPR004358">
    <property type="entry name" value="Sig_transdc_His_kin-like_C"/>
</dbReference>
<evidence type="ECO:0000313" key="6">
    <source>
        <dbReference type="Proteomes" id="UP000253940"/>
    </source>
</evidence>